<name>A0A255ZPS2_9FLAO</name>
<dbReference type="PANTHER" id="PTHR43280:SF32">
    <property type="entry name" value="TRANSCRIPTIONAL REGULATORY PROTEIN"/>
    <property type="match status" value="1"/>
</dbReference>
<keyword evidence="2" id="KW-0238">DNA-binding</keyword>
<evidence type="ECO:0000313" key="6">
    <source>
        <dbReference type="Proteomes" id="UP000216605"/>
    </source>
</evidence>
<evidence type="ECO:0000256" key="3">
    <source>
        <dbReference type="ARBA" id="ARBA00023163"/>
    </source>
</evidence>
<dbReference type="GO" id="GO:0003700">
    <property type="term" value="F:DNA-binding transcription factor activity"/>
    <property type="evidence" value="ECO:0007669"/>
    <property type="project" value="InterPro"/>
</dbReference>
<dbReference type="GO" id="GO:0043565">
    <property type="term" value="F:sequence-specific DNA binding"/>
    <property type="evidence" value="ECO:0007669"/>
    <property type="project" value="InterPro"/>
</dbReference>
<dbReference type="AlphaFoldDB" id="A0A255ZPS2"/>
<reference evidence="5 6" key="1">
    <citation type="submission" date="2017-07" db="EMBL/GenBank/DDBJ databases">
        <title>Flavobacterium cyanobacteriorum sp. nov., isolated from cyanobacterial aggregates in a eutrophic lake.</title>
        <authorList>
            <person name="Cai H."/>
        </authorList>
    </citation>
    <scope>NUCLEOTIDE SEQUENCE [LARGE SCALE GENOMIC DNA]</scope>
    <source>
        <strain evidence="5 6">TH021</strain>
    </source>
</reference>
<dbReference type="Pfam" id="PF12833">
    <property type="entry name" value="HTH_18"/>
    <property type="match status" value="1"/>
</dbReference>
<keyword evidence="1" id="KW-0805">Transcription regulation</keyword>
<organism evidence="5 6">
    <name type="scientific">Flavobacterium cyanobacteriorum</name>
    <dbReference type="NCBI Taxonomy" id="2022802"/>
    <lineage>
        <taxon>Bacteria</taxon>
        <taxon>Pseudomonadati</taxon>
        <taxon>Bacteroidota</taxon>
        <taxon>Flavobacteriia</taxon>
        <taxon>Flavobacteriales</taxon>
        <taxon>Flavobacteriaceae</taxon>
        <taxon>Flavobacterium</taxon>
    </lineage>
</organism>
<dbReference type="InterPro" id="IPR020449">
    <property type="entry name" value="Tscrpt_reg_AraC-type_HTH"/>
</dbReference>
<dbReference type="SMART" id="SM00342">
    <property type="entry name" value="HTH_ARAC"/>
    <property type="match status" value="1"/>
</dbReference>
<dbReference type="PRINTS" id="PR00032">
    <property type="entry name" value="HTHARAC"/>
</dbReference>
<dbReference type="RefSeq" id="WP_094412583.1">
    <property type="nucleotide sequence ID" value="NZ_NOXV01000177.1"/>
</dbReference>
<dbReference type="InterPro" id="IPR009057">
    <property type="entry name" value="Homeodomain-like_sf"/>
</dbReference>
<feature type="domain" description="HTH araC/xylS-type" evidence="4">
    <location>
        <begin position="29"/>
        <end position="127"/>
    </location>
</feature>
<evidence type="ECO:0000259" key="4">
    <source>
        <dbReference type="PROSITE" id="PS01124"/>
    </source>
</evidence>
<accession>A0A255ZPS2</accession>
<keyword evidence="3" id="KW-0804">Transcription</keyword>
<proteinExistence type="predicted"/>
<dbReference type="InterPro" id="IPR018060">
    <property type="entry name" value="HTH_AraC"/>
</dbReference>
<dbReference type="EMBL" id="NOXV01000177">
    <property type="protein sequence ID" value="OYQ43503.1"/>
    <property type="molecule type" value="Genomic_DNA"/>
</dbReference>
<keyword evidence="6" id="KW-1185">Reference proteome</keyword>
<evidence type="ECO:0000313" key="5">
    <source>
        <dbReference type="EMBL" id="OYQ43503.1"/>
    </source>
</evidence>
<dbReference type="Gene3D" id="1.10.10.60">
    <property type="entry name" value="Homeodomain-like"/>
    <property type="match status" value="1"/>
</dbReference>
<dbReference type="PROSITE" id="PS01124">
    <property type="entry name" value="HTH_ARAC_FAMILY_2"/>
    <property type="match status" value="1"/>
</dbReference>
<evidence type="ECO:0000256" key="2">
    <source>
        <dbReference type="ARBA" id="ARBA00023125"/>
    </source>
</evidence>
<dbReference type="PANTHER" id="PTHR43280">
    <property type="entry name" value="ARAC-FAMILY TRANSCRIPTIONAL REGULATOR"/>
    <property type="match status" value="1"/>
</dbReference>
<dbReference type="OrthoDB" id="956952at2"/>
<dbReference type="SUPFAM" id="SSF46689">
    <property type="entry name" value="Homeodomain-like"/>
    <property type="match status" value="1"/>
</dbReference>
<protein>
    <recommendedName>
        <fullName evidence="4">HTH araC/xylS-type domain-containing protein</fullName>
    </recommendedName>
</protein>
<evidence type="ECO:0000256" key="1">
    <source>
        <dbReference type="ARBA" id="ARBA00023015"/>
    </source>
</evidence>
<dbReference type="Proteomes" id="UP000216605">
    <property type="component" value="Unassembled WGS sequence"/>
</dbReference>
<gene>
    <name evidence="5" type="ORF">CHU92_03320</name>
</gene>
<comment type="caution">
    <text evidence="5">The sequence shown here is derived from an EMBL/GenBank/DDBJ whole genome shotgun (WGS) entry which is preliminary data.</text>
</comment>
<sequence length="130" mass="14862">MKTTANSIPKKILTRKDEITAGFLQLLESHIQDIVQGKEPKRMHASDFGKQMFIHPRHLTNTIKLTTGKSPCDFLEERFLAESQKMLAETDMPIADIAMRFGFNEPTNFTKFFKGMCGLTPRAFRKNRGV</sequence>